<dbReference type="STRING" id="304371.MCP_0679"/>
<sequence length="118" mass="12684">MGTNSSDGTIALLTCSSPSNAGRIAIRAAVTLLQFNPGRMEWAQLKQPIEDIEEVARSADKILIIDGCPTCCVEKKLGEMGMKADGHVIVTDLLGITKSMADIKGEEVRKVIEAIDRL</sequence>
<evidence type="ECO:0000313" key="2">
    <source>
        <dbReference type="Proteomes" id="UP000001882"/>
    </source>
</evidence>
<dbReference type="eggNOG" id="arCOG03334">
    <property type="taxonomic scope" value="Archaea"/>
</dbReference>
<reference evidence="1 2" key="1">
    <citation type="journal article" date="2007" name="Appl. Environ. Microbiol.">
        <title>Isolation of key methanogens for global methane emission from rice paddy fields: a novel isolate affiliated with the clone cluster rice cluster I.</title>
        <authorList>
            <person name="Sakai S."/>
            <person name="Imachi H."/>
            <person name="Sekiguchi Y."/>
            <person name="Ohashi A."/>
            <person name="Harada H."/>
            <person name="Kamagata Y."/>
        </authorList>
    </citation>
    <scope>NUCLEOTIDE SEQUENCE [LARGE SCALE GENOMIC DNA]</scope>
    <source>
        <strain evidence="2">DSM 17711 / JCM 13418 / NBRC 101707 / SANAE</strain>
    </source>
</reference>
<dbReference type="InParanoid" id="D1YWC9"/>
<gene>
    <name evidence="1" type="ordered locus">MCP_0679</name>
</gene>
<dbReference type="InterPro" id="IPR014958">
    <property type="entry name" value="DGC"/>
</dbReference>
<keyword evidence="2" id="KW-1185">Reference proteome</keyword>
<reference evidence="1 2" key="2">
    <citation type="journal article" date="2008" name="Int. J. Syst. Evol. Microbiol.">
        <title>Methanocella paludicola gen. nov., sp. nov., a methane-producing archaeon, the first isolate of the lineage 'Rice Cluster I', and proposal of the new archaeal order Methanocellales ord. nov.</title>
        <authorList>
            <person name="Sakai S."/>
            <person name="Imachi H."/>
            <person name="Hanada S."/>
            <person name="Ohashi A."/>
            <person name="Harada H."/>
            <person name="Kamagata Y."/>
        </authorList>
    </citation>
    <scope>NUCLEOTIDE SEQUENCE [LARGE SCALE GENOMIC DNA]</scope>
    <source>
        <strain evidence="2">DSM 17711 / JCM 13418 / NBRC 101707 / SANAE</strain>
    </source>
</reference>
<accession>D1YWC9</accession>
<protein>
    <recommendedName>
        <fullName evidence="3">DGC domain protein</fullName>
    </recommendedName>
</protein>
<dbReference type="OrthoDB" id="134458at2157"/>
<dbReference type="Proteomes" id="UP000001882">
    <property type="component" value="Chromosome"/>
</dbReference>
<evidence type="ECO:0000313" key="1">
    <source>
        <dbReference type="EMBL" id="BAI60751.1"/>
    </source>
</evidence>
<dbReference type="EMBL" id="AP011532">
    <property type="protein sequence ID" value="BAI60751.1"/>
    <property type="molecule type" value="Genomic_DNA"/>
</dbReference>
<proteinExistence type="predicted"/>
<evidence type="ECO:0008006" key="3">
    <source>
        <dbReference type="Google" id="ProtNLM"/>
    </source>
</evidence>
<dbReference type="GeneID" id="8682978"/>
<dbReference type="AlphaFoldDB" id="D1YWC9"/>
<dbReference type="KEGG" id="mpd:MCP_0679"/>
<dbReference type="Pfam" id="PF08859">
    <property type="entry name" value="DGC"/>
    <property type="match status" value="1"/>
</dbReference>
<organism evidence="1 2">
    <name type="scientific">Methanocella paludicola (strain DSM 17711 / JCM 13418 / NBRC 101707 / SANAE)</name>
    <dbReference type="NCBI Taxonomy" id="304371"/>
    <lineage>
        <taxon>Archaea</taxon>
        <taxon>Methanobacteriati</taxon>
        <taxon>Methanobacteriota</taxon>
        <taxon>Stenosarchaea group</taxon>
        <taxon>Methanomicrobia</taxon>
        <taxon>Methanocellales</taxon>
        <taxon>Methanocellaceae</taxon>
        <taxon>Methanocella</taxon>
    </lineage>
</organism>
<reference evidence="2" key="3">
    <citation type="journal article" date="2011" name="PLoS ONE">
        <title>Genome sequence of a mesophilic hydrogenotrophic methanogen Methanocella paludicola, the first cultivated representative of the order Methanocellales.</title>
        <authorList>
            <person name="Sakai S."/>
            <person name="Takaki Y."/>
            <person name="Shimamura S."/>
            <person name="Sekine M."/>
            <person name="Tajima T."/>
            <person name="Kosugi H."/>
            <person name="Ichikawa N."/>
            <person name="Tasumi E."/>
            <person name="Hiraki A.T."/>
            <person name="Shimizu A."/>
            <person name="Kato Y."/>
            <person name="Nishiko R."/>
            <person name="Mori K."/>
            <person name="Fujita N."/>
            <person name="Imachi H."/>
            <person name="Takai K."/>
        </authorList>
    </citation>
    <scope>NUCLEOTIDE SEQUENCE [LARGE SCALE GENOMIC DNA]</scope>
    <source>
        <strain evidence="2">DSM 17711 / JCM 13418 / NBRC 101707 / SANAE</strain>
    </source>
</reference>
<name>D1YWC9_METPS</name>
<dbReference type="RefSeq" id="WP_012899431.1">
    <property type="nucleotide sequence ID" value="NC_013665.1"/>
</dbReference>